<dbReference type="GO" id="GO:0017064">
    <property type="term" value="F:fatty acid amide hydrolase activity"/>
    <property type="evidence" value="ECO:0007669"/>
    <property type="project" value="TreeGrafter"/>
</dbReference>
<organism evidence="2 3">
    <name type="scientific">Catenaria anguillulae PL171</name>
    <dbReference type="NCBI Taxonomy" id="765915"/>
    <lineage>
        <taxon>Eukaryota</taxon>
        <taxon>Fungi</taxon>
        <taxon>Fungi incertae sedis</taxon>
        <taxon>Blastocladiomycota</taxon>
        <taxon>Blastocladiomycetes</taxon>
        <taxon>Blastocladiales</taxon>
        <taxon>Catenariaceae</taxon>
        <taxon>Catenaria</taxon>
    </lineage>
</organism>
<accession>A0A1Y2HY31</accession>
<reference evidence="2 3" key="1">
    <citation type="submission" date="2016-07" db="EMBL/GenBank/DDBJ databases">
        <title>Pervasive Adenine N6-methylation of Active Genes in Fungi.</title>
        <authorList>
            <consortium name="DOE Joint Genome Institute"/>
            <person name="Mondo S.J."/>
            <person name="Dannebaum R.O."/>
            <person name="Kuo R.C."/>
            <person name="Labutti K."/>
            <person name="Haridas S."/>
            <person name="Kuo A."/>
            <person name="Salamov A."/>
            <person name="Ahrendt S.R."/>
            <person name="Lipzen A."/>
            <person name="Sullivan W."/>
            <person name="Andreopoulos W.B."/>
            <person name="Clum A."/>
            <person name="Lindquist E."/>
            <person name="Daum C."/>
            <person name="Ramamoorthy G.K."/>
            <person name="Gryganskyi A."/>
            <person name="Culley D."/>
            <person name="Magnuson J.K."/>
            <person name="James T.Y."/>
            <person name="O'Malley M.A."/>
            <person name="Stajich J.E."/>
            <person name="Spatafora J.W."/>
            <person name="Visel A."/>
            <person name="Grigoriev I.V."/>
        </authorList>
    </citation>
    <scope>NUCLEOTIDE SEQUENCE [LARGE SCALE GENOMIC DNA]</scope>
    <source>
        <strain evidence="2 3">PL171</strain>
    </source>
</reference>
<dbReference type="STRING" id="765915.A0A1Y2HY31"/>
<dbReference type="InterPro" id="IPR052096">
    <property type="entry name" value="Endocannabinoid_amidase"/>
</dbReference>
<dbReference type="Pfam" id="PF01425">
    <property type="entry name" value="Amidase"/>
    <property type="match status" value="1"/>
</dbReference>
<dbReference type="PANTHER" id="PTHR45847:SF6">
    <property type="entry name" value="FATTY ACID AMIDE HYDROLASE"/>
    <property type="match status" value="1"/>
</dbReference>
<dbReference type="OrthoDB" id="6428749at2759"/>
<dbReference type="InterPro" id="IPR036928">
    <property type="entry name" value="AS_sf"/>
</dbReference>
<evidence type="ECO:0000313" key="3">
    <source>
        <dbReference type="Proteomes" id="UP000193411"/>
    </source>
</evidence>
<name>A0A1Y2HY31_9FUNG</name>
<proteinExistence type="predicted"/>
<keyword evidence="3" id="KW-1185">Reference proteome</keyword>
<comment type="caution">
    <text evidence="2">The sequence shown here is derived from an EMBL/GenBank/DDBJ whole genome shotgun (WGS) entry which is preliminary data.</text>
</comment>
<dbReference type="Gene3D" id="3.90.1300.10">
    <property type="entry name" value="Amidase signature (AS) domain"/>
    <property type="match status" value="1"/>
</dbReference>
<feature type="domain" description="Amidase" evidence="1">
    <location>
        <begin position="28"/>
        <end position="360"/>
    </location>
</feature>
<evidence type="ECO:0000259" key="1">
    <source>
        <dbReference type="Pfam" id="PF01425"/>
    </source>
</evidence>
<dbReference type="GO" id="GO:0004040">
    <property type="term" value="F:amidase activity"/>
    <property type="evidence" value="ECO:0007669"/>
    <property type="project" value="TreeGrafter"/>
</dbReference>
<sequence length="377" mass="42716">MRNIHRAGRRAGRRRVCGCEGRRLVWDDIGGSLRTPAHFCGLYTLRCTVGRFPFEGHVTATPGIQSILPVQGPIARSIDDIELYLRINVDPEHVSRDPLTVPIPYRGVQPIRPLRIGYYTTDGYAYPTPAVERAVMQAVRALERHGNGHTLIPIRVPDPLEFMRLAYGLLLQDGSRPRFNLATRAGDPVDNWARPLVRLMRLWSWVRRLLAWVFAKRGEVRSALFLRMAGPKQLAQVHALQADKEKYLYKFDGMWRDLDLDLVVCPVTATPAIPLCSFSDLAATASNTALYNVVDYPSGVVPVAVVDRKLDAWHEAQEESKERVNDRVHKMIRKHYDADKMHGLPVGVQIVARRFQEETVVMGMREVERCLKAAKEA</sequence>
<dbReference type="PANTHER" id="PTHR45847">
    <property type="entry name" value="FATTY ACID AMIDE HYDROLASE"/>
    <property type="match status" value="1"/>
</dbReference>
<dbReference type="InterPro" id="IPR023631">
    <property type="entry name" value="Amidase_dom"/>
</dbReference>
<dbReference type="AlphaFoldDB" id="A0A1Y2HY31"/>
<evidence type="ECO:0000313" key="2">
    <source>
        <dbReference type="EMBL" id="ORZ39528.1"/>
    </source>
</evidence>
<protein>
    <submittedName>
        <fullName evidence="2">Amidase signature domain-containing protein</fullName>
    </submittedName>
</protein>
<dbReference type="GO" id="GO:0009062">
    <property type="term" value="P:fatty acid catabolic process"/>
    <property type="evidence" value="ECO:0007669"/>
    <property type="project" value="TreeGrafter"/>
</dbReference>
<gene>
    <name evidence="2" type="ORF">BCR44DRAFT_1538693</name>
</gene>
<dbReference type="EMBL" id="MCFL01000005">
    <property type="protein sequence ID" value="ORZ39528.1"/>
    <property type="molecule type" value="Genomic_DNA"/>
</dbReference>
<dbReference type="Proteomes" id="UP000193411">
    <property type="component" value="Unassembled WGS sequence"/>
</dbReference>
<dbReference type="SUPFAM" id="SSF75304">
    <property type="entry name" value="Amidase signature (AS) enzymes"/>
    <property type="match status" value="1"/>
</dbReference>